<evidence type="ECO:0000313" key="9">
    <source>
        <dbReference type="Proteomes" id="UP000290287"/>
    </source>
</evidence>
<evidence type="ECO:0000256" key="5">
    <source>
        <dbReference type="ARBA" id="ARBA00022989"/>
    </source>
</evidence>
<evidence type="ECO:0000256" key="4">
    <source>
        <dbReference type="ARBA" id="ARBA00022692"/>
    </source>
</evidence>
<gene>
    <name evidence="8" type="ORF">CS022_06270</name>
</gene>
<evidence type="ECO:0008006" key="10">
    <source>
        <dbReference type="Google" id="ProtNLM"/>
    </source>
</evidence>
<organism evidence="8 9">
    <name type="scientific">Veronia nyctiphanis</name>
    <dbReference type="NCBI Taxonomy" id="1278244"/>
    <lineage>
        <taxon>Bacteria</taxon>
        <taxon>Pseudomonadati</taxon>
        <taxon>Pseudomonadota</taxon>
        <taxon>Gammaproteobacteria</taxon>
        <taxon>Vibrionales</taxon>
        <taxon>Vibrionaceae</taxon>
        <taxon>Veronia</taxon>
    </lineage>
</organism>
<evidence type="ECO:0000256" key="1">
    <source>
        <dbReference type="ARBA" id="ARBA00004651"/>
    </source>
</evidence>
<comment type="subcellular location">
    <subcellularLocation>
        <location evidence="1">Cell membrane</location>
        <topology evidence="1">Multi-pass membrane protein</topology>
    </subcellularLocation>
</comment>
<keyword evidence="3" id="KW-1003">Cell membrane</keyword>
<protein>
    <recommendedName>
        <fullName evidence="10">Energy-coupling factor ABC transporter permease</fullName>
    </recommendedName>
</protein>
<keyword evidence="9" id="KW-1185">Reference proteome</keyword>
<dbReference type="OrthoDB" id="5297929at2"/>
<comment type="caution">
    <text evidence="8">The sequence shown here is derived from an EMBL/GenBank/DDBJ whole genome shotgun (WGS) entry which is preliminary data.</text>
</comment>
<keyword evidence="2" id="KW-0813">Transport</keyword>
<evidence type="ECO:0000256" key="6">
    <source>
        <dbReference type="ARBA" id="ARBA00023136"/>
    </source>
</evidence>
<feature type="transmembrane region" description="Helical" evidence="7">
    <location>
        <begin position="177"/>
        <end position="197"/>
    </location>
</feature>
<sequence length="215" mass="24889">MMIAQVLAWLLCPLVLWLCWSKAGWRKLKSEKDYQHLVFGTTVLMCFLWAAKAGIREGLDLHFLGLAVLTLCHGARIAVWICALLLGLLLMLNFIPLLDGGLFFLLAMVLPALFSYAVFWLSYRYLTHHLFVYIFVAGFFNAGFTLLLHQGLVALWFLLGGLQPWETIWNDYLKLSLLMWFPESLLSGMAVTLMAIYRPQWLRTFYDREYLSPER</sequence>
<feature type="transmembrane region" description="Helical" evidence="7">
    <location>
        <begin position="67"/>
        <end position="95"/>
    </location>
</feature>
<dbReference type="RefSeq" id="WP_129121573.1">
    <property type="nucleotide sequence ID" value="NZ_PEIB01000005.1"/>
</dbReference>
<evidence type="ECO:0000313" key="8">
    <source>
        <dbReference type="EMBL" id="RXJ73898.1"/>
    </source>
</evidence>
<keyword evidence="6 7" id="KW-0472">Membrane</keyword>
<name>A0A4V1LT43_9GAMM</name>
<feature type="transmembrane region" description="Helical" evidence="7">
    <location>
        <begin position="130"/>
        <end position="157"/>
    </location>
</feature>
<reference evidence="8 9" key="1">
    <citation type="submission" date="2017-10" db="EMBL/GenBank/DDBJ databases">
        <title>Nyctiphanis sp. nov., isolated from the stomach of the euphausiid Nyctiphanes simplex (Hansen, 1911) in the Gulf of California.</title>
        <authorList>
            <person name="Gomez-Gil B."/>
            <person name="Aguilar-Mendez M."/>
            <person name="Lopez-Cortes A."/>
            <person name="Gomez-Gutierrez J."/>
            <person name="Roque A."/>
            <person name="Lang E."/>
            <person name="Gonzalez-Castillo A."/>
        </authorList>
    </citation>
    <scope>NUCLEOTIDE SEQUENCE [LARGE SCALE GENOMIC DNA]</scope>
    <source>
        <strain evidence="8 9">CAIM 600</strain>
    </source>
</reference>
<keyword evidence="4 7" id="KW-0812">Transmembrane</keyword>
<evidence type="ECO:0000256" key="2">
    <source>
        <dbReference type="ARBA" id="ARBA00022448"/>
    </source>
</evidence>
<dbReference type="GO" id="GO:0000041">
    <property type="term" value="P:transition metal ion transport"/>
    <property type="evidence" value="ECO:0007669"/>
    <property type="project" value="InterPro"/>
</dbReference>
<dbReference type="Pfam" id="PF01891">
    <property type="entry name" value="CbiM"/>
    <property type="match status" value="1"/>
</dbReference>
<dbReference type="EMBL" id="PEIB01000005">
    <property type="protein sequence ID" value="RXJ73898.1"/>
    <property type="molecule type" value="Genomic_DNA"/>
</dbReference>
<evidence type="ECO:0000256" key="3">
    <source>
        <dbReference type="ARBA" id="ARBA00022475"/>
    </source>
</evidence>
<dbReference type="AlphaFoldDB" id="A0A4V1LT43"/>
<dbReference type="GO" id="GO:0005886">
    <property type="term" value="C:plasma membrane"/>
    <property type="evidence" value="ECO:0007669"/>
    <property type="project" value="UniProtKB-SubCell"/>
</dbReference>
<dbReference type="InterPro" id="IPR002751">
    <property type="entry name" value="CbiM/NikMN"/>
</dbReference>
<dbReference type="Proteomes" id="UP000290287">
    <property type="component" value="Unassembled WGS sequence"/>
</dbReference>
<proteinExistence type="predicted"/>
<accession>A0A4V1LT43</accession>
<evidence type="ECO:0000256" key="7">
    <source>
        <dbReference type="SAM" id="Phobius"/>
    </source>
</evidence>
<feature type="transmembrane region" description="Helical" evidence="7">
    <location>
        <begin position="101"/>
        <end position="123"/>
    </location>
</feature>
<keyword evidence="5 7" id="KW-1133">Transmembrane helix</keyword>
<feature type="transmembrane region" description="Helical" evidence="7">
    <location>
        <begin position="37"/>
        <end position="55"/>
    </location>
</feature>